<protein>
    <recommendedName>
        <fullName evidence="2">Integrase catalytic domain-containing protein</fullName>
    </recommendedName>
</protein>
<comment type="caution">
    <text evidence="3">The sequence shown here is derived from an EMBL/GenBank/DDBJ whole genome shotgun (WGS) entry which is preliminary data.</text>
</comment>
<dbReference type="GO" id="GO:0015074">
    <property type="term" value="P:DNA integration"/>
    <property type="evidence" value="ECO:0007669"/>
    <property type="project" value="InterPro"/>
</dbReference>
<gene>
    <name evidence="3" type="ORF">Tci_015429</name>
</gene>
<reference evidence="3" key="1">
    <citation type="journal article" date="2019" name="Sci. Rep.">
        <title>Draft genome of Tanacetum cinerariifolium, the natural source of mosquito coil.</title>
        <authorList>
            <person name="Yamashiro T."/>
            <person name="Shiraishi A."/>
            <person name="Satake H."/>
            <person name="Nakayama K."/>
        </authorList>
    </citation>
    <scope>NUCLEOTIDE SEQUENCE</scope>
</reference>
<dbReference type="SUPFAM" id="SSF53098">
    <property type="entry name" value="Ribonuclease H-like"/>
    <property type="match status" value="1"/>
</dbReference>
<accession>A0A6L2K259</accession>
<dbReference type="AlphaFoldDB" id="A0A6L2K259"/>
<dbReference type="PANTHER" id="PTHR11439:SF483">
    <property type="entry name" value="PEPTIDE SYNTHASE GLIP-LIKE, PUTATIVE (AFU_ORTHOLOGUE AFUA_3G12920)-RELATED"/>
    <property type="match status" value="1"/>
</dbReference>
<dbReference type="Gene3D" id="3.30.420.10">
    <property type="entry name" value="Ribonuclease H-like superfamily/Ribonuclease H"/>
    <property type="match status" value="1"/>
</dbReference>
<dbReference type="InterPro" id="IPR012337">
    <property type="entry name" value="RNaseH-like_sf"/>
</dbReference>
<sequence>MGNILILRVYYVEGRGHNLFFVGVDLLLGSRGSNLHTISMANMMKDSPICLLSKTSKTKSWLWHRRLSHLNFGTINQLAKQGLVKGLPKLKYTKDHLFSACQMGESKKESHPHKPEPSTNEKLQMLHMDLCGPMRVESINKKRYILVVIDDYSRFTWVNFLRTKDEALEIIIKVLKQAQVSLNATVRYLCTDNDAEFLNQTLQNYTKEVGITHNTSTAHKDASSPSTSPNNEATISPINSTNVERNEEVTVFNSNTFTNLFSPLETSLVESLQGLLTLQTCTLSKNTQFTQKDGKKIIPKEKMKNYKEAMEESCWIEAMQEEIHGFERLESKLDEDPNETPVDPTRYRGKVGSLMYLIASRPDLVFAVYMCSRYQTKPTVKHLNVVKRVFRYLKGTINMGLWYSKDTGFNLTAFVDVDHASCQDLIHSTSGSAQFLGDKLVNWSSKKHKCTAISTTKVEYISLFGFCAQIPWMRSQLTDYGIYFNTIPLYSDSKSAIALSCNTVQHSRTKHIHV</sequence>
<dbReference type="InterPro" id="IPR001584">
    <property type="entry name" value="Integrase_cat-core"/>
</dbReference>
<feature type="domain" description="Integrase catalytic" evidence="2">
    <location>
        <begin position="111"/>
        <end position="307"/>
    </location>
</feature>
<proteinExistence type="predicted"/>
<dbReference type="CDD" id="cd09272">
    <property type="entry name" value="RNase_HI_RT_Ty1"/>
    <property type="match status" value="1"/>
</dbReference>
<dbReference type="InterPro" id="IPR036397">
    <property type="entry name" value="RNaseH_sf"/>
</dbReference>
<dbReference type="PANTHER" id="PTHR11439">
    <property type="entry name" value="GAG-POL-RELATED RETROTRANSPOSON"/>
    <property type="match status" value="1"/>
</dbReference>
<evidence type="ECO:0000256" key="1">
    <source>
        <dbReference type="SAM" id="MobiDB-lite"/>
    </source>
</evidence>
<dbReference type="PROSITE" id="PS50994">
    <property type="entry name" value="INTEGRASE"/>
    <property type="match status" value="1"/>
</dbReference>
<dbReference type="Pfam" id="PF00665">
    <property type="entry name" value="rve"/>
    <property type="match status" value="1"/>
</dbReference>
<evidence type="ECO:0000259" key="2">
    <source>
        <dbReference type="PROSITE" id="PS50994"/>
    </source>
</evidence>
<dbReference type="EMBL" id="BKCJ010001710">
    <property type="protein sequence ID" value="GEU43451.1"/>
    <property type="molecule type" value="Genomic_DNA"/>
</dbReference>
<dbReference type="GO" id="GO:0003676">
    <property type="term" value="F:nucleic acid binding"/>
    <property type="evidence" value="ECO:0007669"/>
    <property type="project" value="InterPro"/>
</dbReference>
<evidence type="ECO:0000313" key="3">
    <source>
        <dbReference type="EMBL" id="GEU43451.1"/>
    </source>
</evidence>
<name>A0A6L2K259_TANCI</name>
<organism evidence="3">
    <name type="scientific">Tanacetum cinerariifolium</name>
    <name type="common">Dalmatian daisy</name>
    <name type="synonym">Chrysanthemum cinerariifolium</name>
    <dbReference type="NCBI Taxonomy" id="118510"/>
    <lineage>
        <taxon>Eukaryota</taxon>
        <taxon>Viridiplantae</taxon>
        <taxon>Streptophyta</taxon>
        <taxon>Embryophyta</taxon>
        <taxon>Tracheophyta</taxon>
        <taxon>Spermatophyta</taxon>
        <taxon>Magnoliopsida</taxon>
        <taxon>eudicotyledons</taxon>
        <taxon>Gunneridae</taxon>
        <taxon>Pentapetalae</taxon>
        <taxon>asterids</taxon>
        <taxon>campanulids</taxon>
        <taxon>Asterales</taxon>
        <taxon>Asteraceae</taxon>
        <taxon>Asteroideae</taxon>
        <taxon>Anthemideae</taxon>
        <taxon>Anthemidinae</taxon>
        <taxon>Tanacetum</taxon>
    </lineage>
</organism>
<dbReference type="InterPro" id="IPR025724">
    <property type="entry name" value="GAG-pre-integrase_dom"/>
</dbReference>
<feature type="region of interest" description="Disordered" evidence="1">
    <location>
        <begin position="216"/>
        <end position="239"/>
    </location>
</feature>
<dbReference type="Pfam" id="PF13976">
    <property type="entry name" value="gag_pre-integrs"/>
    <property type="match status" value="1"/>
</dbReference>